<dbReference type="InterPro" id="IPR052614">
    <property type="entry name" value="CFAP65"/>
</dbReference>
<accession>A0A0T6BEL3</accession>
<dbReference type="OrthoDB" id="415597at2759"/>
<feature type="non-terminal residue" evidence="1">
    <location>
        <position position="161"/>
    </location>
</feature>
<dbReference type="Gene3D" id="2.60.40.10">
    <property type="entry name" value="Immunoglobulins"/>
    <property type="match status" value="1"/>
</dbReference>
<evidence type="ECO:0000313" key="1">
    <source>
        <dbReference type="EMBL" id="KRT85782.1"/>
    </source>
</evidence>
<organism evidence="1 2">
    <name type="scientific">Oryctes borbonicus</name>
    <dbReference type="NCBI Taxonomy" id="1629725"/>
    <lineage>
        <taxon>Eukaryota</taxon>
        <taxon>Metazoa</taxon>
        <taxon>Ecdysozoa</taxon>
        <taxon>Arthropoda</taxon>
        <taxon>Hexapoda</taxon>
        <taxon>Insecta</taxon>
        <taxon>Pterygota</taxon>
        <taxon>Neoptera</taxon>
        <taxon>Endopterygota</taxon>
        <taxon>Coleoptera</taxon>
        <taxon>Polyphaga</taxon>
        <taxon>Scarabaeiformia</taxon>
        <taxon>Scarabaeidae</taxon>
        <taxon>Dynastinae</taxon>
        <taxon>Oryctes</taxon>
    </lineage>
</organism>
<dbReference type="Proteomes" id="UP000051574">
    <property type="component" value="Unassembled WGS sequence"/>
</dbReference>
<gene>
    <name evidence="1" type="ORF">AMK59_1632</name>
</gene>
<comment type="caution">
    <text evidence="1">The sequence shown here is derived from an EMBL/GenBank/DDBJ whole genome shotgun (WGS) entry which is preliminary data.</text>
</comment>
<protein>
    <submittedName>
        <fullName evidence="1">Uncharacterized protein</fullName>
    </submittedName>
</protein>
<proteinExistence type="predicted"/>
<dbReference type="AlphaFoldDB" id="A0A0T6BEL3"/>
<dbReference type="EMBL" id="LJIG01001158">
    <property type="protein sequence ID" value="KRT85782.1"/>
    <property type="molecule type" value="Genomic_DNA"/>
</dbReference>
<keyword evidence="2" id="KW-1185">Reference proteome</keyword>
<dbReference type="PANTHER" id="PTHR46127">
    <property type="entry name" value="CILIA- AND FLAGELLA-ASSOCIATED PROTEIN 65"/>
    <property type="match status" value="1"/>
</dbReference>
<reference evidence="1 2" key="1">
    <citation type="submission" date="2015-09" db="EMBL/GenBank/DDBJ databases">
        <title>Draft genome of the scarab beetle Oryctes borbonicus.</title>
        <authorList>
            <person name="Meyer J.M."/>
            <person name="Markov G.V."/>
            <person name="Baskaran P."/>
            <person name="Herrmann M."/>
            <person name="Sommer R.J."/>
            <person name="Roedelsperger C."/>
        </authorList>
    </citation>
    <scope>NUCLEOTIDE SEQUENCE [LARGE SCALE GENOMIC DNA]</scope>
    <source>
        <strain evidence="1">OB123</strain>
        <tissue evidence="1">Whole animal</tissue>
    </source>
</reference>
<sequence>MVRPPPTSFSDVYLNFESVQLDGNAERSKTLVTSLTNHMMEDVIVEWCHDDTGVFSITPKSVKITANDSQLFECKFTPPDNDQFYQEILSAGVYWVDTRKSDETDLYATVPIPIRLRLLGYSFPTGRRWIPHIVIPDTVILPPCLIGFATHTTFQLKIKGY</sequence>
<dbReference type="InterPro" id="IPR013783">
    <property type="entry name" value="Ig-like_fold"/>
</dbReference>
<name>A0A0T6BEL3_9SCAR</name>
<evidence type="ECO:0000313" key="2">
    <source>
        <dbReference type="Proteomes" id="UP000051574"/>
    </source>
</evidence>
<dbReference type="PANTHER" id="PTHR46127:SF1">
    <property type="entry name" value="CILIA- AND FLAGELLA-ASSOCIATED PROTEIN 65"/>
    <property type="match status" value="1"/>
</dbReference>